<dbReference type="CDD" id="cd11386">
    <property type="entry name" value="MCP_signal"/>
    <property type="match status" value="1"/>
</dbReference>
<dbReference type="PANTHER" id="PTHR43531">
    <property type="entry name" value="PROTEIN ICFG"/>
    <property type="match status" value="1"/>
</dbReference>
<dbReference type="CDD" id="cd19411">
    <property type="entry name" value="MCP2201-like_sensor"/>
    <property type="match status" value="1"/>
</dbReference>
<feature type="transmembrane region" description="Helical" evidence="4">
    <location>
        <begin position="12"/>
        <end position="34"/>
    </location>
</feature>
<name>A0ABU5DI83_9BURK</name>
<dbReference type="SMART" id="SM00283">
    <property type="entry name" value="MA"/>
    <property type="match status" value="1"/>
</dbReference>
<keyword evidence="8" id="KW-1185">Reference proteome</keyword>
<dbReference type="InterPro" id="IPR047347">
    <property type="entry name" value="YvaQ-like_sensor"/>
</dbReference>
<dbReference type="EMBL" id="JAXCLA010000005">
    <property type="protein sequence ID" value="MDY0746001.1"/>
    <property type="molecule type" value="Genomic_DNA"/>
</dbReference>
<evidence type="ECO:0000259" key="6">
    <source>
        <dbReference type="PROSITE" id="PS50885"/>
    </source>
</evidence>
<dbReference type="InterPro" id="IPR004089">
    <property type="entry name" value="MCPsignal_dom"/>
</dbReference>
<dbReference type="PROSITE" id="PS50111">
    <property type="entry name" value="CHEMOTAXIS_TRANSDUC_2"/>
    <property type="match status" value="1"/>
</dbReference>
<evidence type="ECO:0000256" key="3">
    <source>
        <dbReference type="PROSITE-ProRule" id="PRU00284"/>
    </source>
</evidence>
<dbReference type="PANTHER" id="PTHR43531:SF14">
    <property type="entry name" value="METHYL-ACCEPTING CHEMOTAXIS PROTEIN I-RELATED"/>
    <property type="match status" value="1"/>
</dbReference>
<evidence type="ECO:0000313" key="7">
    <source>
        <dbReference type="EMBL" id="MDY0746001.1"/>
    </source>
</evidence>
<organism evidence="7 8">
    <name type="scientific">Roseateles agri</name>
    <dbReference type="NCBI Taxonomy" id="3098619"/>
    <lineage>
        <taxon>Bacteria</taxon>
        <taxon>Pseudomonadati</taxon>
        <taxon>Pseudomonadota</taxon>
        <taxon>Betaproteobacteria</taxon>
        <taxon>Burkholderiales</taxon>
        <taxon>Sphaerotilaceae</taxon>
        <taxon>Roseateles</taxon>
    </lineage>
</organism>
<comment type="caution">
    <text evidence="7">The sequence shown here is derived from an EMBL/GenBank/DDBJ whole genome shotgun (WGS) entry which is preliminary data.</text>
</comment>
<evidence type="ECO:0000313" key="8">
    <source>
        <dbReference type="Proteomes" id="UP001285263"/>
    </source>
</evidence>
<dbReference type="InterPro" id="IPR003660">
    <property type="entry name" value="HAMP_dom"/>
</dbReference>
<keyword evidence="1" id="KW-0488">Methylation</keyword>
<dbReference type="RefSeq" id="WP_320423904.1">
    <property type="nucleotide sequence ID" value="NZ_JAXCLA010000005.1"/>
</dbReference>
<evidence type="ECO:0000256" key="2">
    <source>
        <dbReference type="ARBA" id="ARBA00029447"/>
    </source>
</evidence>
<dbReference type="Proteomes" id="UP001285263">
    <property type="component" value="Unassembled WGS sequence"/>
</dbReference>
<dbReference type="InterPro" id="IPR051310">
    <property type="entry name" value="MCP_chemotaxis"/>
</dbReference>
<dbReference type="PRINTS" id="PR00260">
    <property type="entry name" value="CHEMTRNSDUCR"/>
</dbReference>
<protein>
    <submittedName>
        <fullName evidence="7">Methyl-accepting chemotaxis protein</fullName>
    </submittedName>
</protein>
<proteinExistence type="inferred from homology"/>
<keyword evidence="3" id="KW-0807">Transducer</keyword>
<keyword evidence="4" id="KW-0812">Transmembrane</keyword>
<dbReference type="SUPFAM" id="SSF58104">
    <property type="entry name" value="Methyl-accepting chemotaxis protein (MCP) signaling domain"/>
    <property type="match status" value="1"/>
</dbReference>
<accession>A0ABU5DI83</accession>
<reference evidence="7 8" key="1">
    <citation type="submission" date="2023-11" db="EMBL/GenBank/DDBJ databases">
        <title>Paucibacter sp. nov., isolated from fresh soil in Korea.</title>
        <authorList>
            <person name="Le N.T.T."/>
        </authorList>
    </citation>
    <scope>NUCLEOTIDE SEQUENCE [LARGE SCALE GENOMIC DNA]</scope>
    <source>
        <strain evidence="7 8">R3-3</strain>
    </source>
</reference>
<dbReference type="Pfam" id="PF00015">
    <property type="entry name" value="MCPsignal"/>
    <property type="match status" value="1"/>
</dbReference>
<evidence type="ECO:0000256" key="1">
    <source>
        <dbReference type="ARBA" id="ARBA00022481"/>
    </source>
</evidence>
<dbReference type="InterPro" id="IPR024478">
    <property type="entry name" value="HlyB_4HB_MCP"/>
</dbReference>
<comment type="similarity">
    <text evidence="2">Belongs to the methyl-accepting chemotaxis (MCP) protein family.</text>
</comment>
<dbReference type="InterPro" id="IPR004090">
    <property type="entry name" value="Chemotax_Me-accpt_rcpt"/>
</dbReference>
<feature type="transmembrane region" description="Helical" evidence="4">
    <location>
        <begin position="192"/>
        <end position="210"/>
    </location>
</feature>
<gene>
    <name evidence="7" type="ORF">SNE35_15880</name>
</gene>
<dbReference type="Pfam" id="PF00672">
    <property type="entry name" value="HAMP"/>
    <property type="match status" value="1"/>
</dbReference>
<dbReference type="CDD" id="cd06225">
    <property type="entry name" value="HAMP"/>
    <property type="match status" value="1"/>
</dbReference>
<dbReference type="Gene3D" id="1.10.287.950">
    <property type="entry name" value="Methyl-accepting chemotaxis protein"/>
    <property type="match status" value="1"/>
</dbReference>
<evidence type="ECO:0000259" key="5">
    <source>
        <dbReference type="PROSITE" id="PS50111"/>
    </source>
</evidence>
<feature type="domain" description="Methyl-accepting transducer" evidence="5">
    <location>
        <begin position="269"/>
        <end position="498"/>
    </location>
</feature>
<dbReference type="Pfam" id="PF12729">
    <property type="entry name" value="4HB_MCP_1"/>
    <property type="match status" value="1"/>
</dbReference>
<evidence type="ECO:0000256" key="4">
    <source>
        <dbReference type="SAM" id="Phobius"/>
    </source>
</evidence>
<feature type="domain" description="HAMP" evidence="6">
    <location>
        <begin position="212"/>
        <end position="264"/>
    </location>
</feature>
<dbReference type="PROSITE" id="PS50885">
    <property type="entry name" value="HAMP"/>
    <property type="match status" value="1"/>
</dbReference>
<keyword evidence="4" id="KW-1133">Transmembrane helix</keyword>
<keyword evidence="4" id="KW-0472">Membrane</keyword>
<dbReference type="SMART" id="SM00304">
    <property type="entry name" value="HAMP"/>
    <property type="match status" value="1"/>
</dbReference>
<sequence>MTLNNLRVGTRLGAGFALILLLLALMLVVSVLRLNSASIAVQGMMASPLAKERLIEEQLRNVAVGVTRGKAIAKNADGGLEALFRDEAKASTARGNEIIKLLAAMPSSEAEKPLLEKFNSARDAYLSARNRMMDAKRAEKSDEANAIYDKEFSVVAPAYVAALTAVLDFQRKTIDDMNAQIAADTDRGEVQLALLGAVAIALGAVLAVMLTRSITRPMAQAVTLVDAVAKGDLSQRLQVDGRDEISHLVGSLGEMSGGLAQLVRQVREASESIQTASDEMAMGNMDLSARTEQQASALQETASSMEQLSSAVRQNADSAQQANQLARSASDVATQGGEVVSQVVQTMKGINDSSRQISDIIGVIDGIAFQTNILALNAAVEAARAGEQGRGFAVVASEVRSLAGRSAEAAKEIKRLISASVERVEQGSSMVDKAGETMNAVVGSIRRVNDIIGEISSASGEQSAGVAQVGEAVTHIDQATQQNAALVEQMAAAATGLKSQAQQLVKVVATFRLA</sequence>